<keyword evidence="2" id="KW-1185">Reference proteome</keyword>
<gene>
    <name evidence="1" type="ORF">Pint_33164</name>
</gene>
<organism evidence="1 2">
    <name type="scientific">Pistacia integerrima</name>
    <dbReference type="NCBI Taxonomy" id="434235"/>
    <lineage>
        <taxon>Eukaryota</taxon>
        <taxon>Viridiplantae</taxon>
        <taxon>Streptophyta</taxon>
        <taxon>Embryophyta</taxon>
        <taxon>Tracheophyta</taxon>
        <taxon>Spermatophyta</taxon>
        <taxon>Magnoliopsida</taxon>
        <taxon>eudicotyledons</taxon>
        <taxon>Gunneridae</taxon>
        <taxon>Pentapetalae</taxon>
        <taxon>rosids</taxon>
        <taxon>malvids</taxon>
        <taxon>Sapindales</taxon>
        <taxon>Anacardiaceae</taxon>
        <taxon>Pistacia</taxon>
    </lineage>
</organism>
<dbReference type="Proteomes" id="UP001163603">
    <property type="component" value="Chromosome 14"/>
</dbReference>
<sequence length="50" mass="6098">MTHHLLYWILQSLFMHNMLGSDHRKDSLQANQPSPILFMGRRLEQRHIWL</sequence>
<proteinExistence type="predicted"/>
<evidence type="ECO:0000313" key="2">
    <source>
        <dbReference type="Proteomes" id="UP001163603"/>
    </source>
</evidence>
<comment type="caution">
    <text evidence="1">The sequence shown here is derived from an EMBL/GenBank/DDBJ whole genome shotgun (WGS) entry which is preliminary data.</text>
</comment>
<dbReference type="EMBL" id="CM047749">
    <property type="protein sequence ID" value="KAJ0009896.1"/>
    <property type="molecule type" value="Genomic_DNA"/>
</dbReference>
<accession>A0ACC0X5H5</accession>
<reference evidence="2" key="1">
    <citation type="journal article" date="2023" name="G3 (Bethesda)">
        <title>Genome assembly and association tests identify interacting loci associated with vigor, precocity, and sex in interspecific pistachio rootstocks.</title>
        <authorList>
            <person name="Palmer W."/>
            <person name="Jacygrad E."/>
            <person name="Sagayaradj S."/>
            <person name="Cavanaugh K."/>
            <person name="Han R."/>
            <person name="Bertier L."/>
            <person name="Beede B."/>
            <person name="Kafkas S."/>
            <person name="Golino D."/>
            <person name="Preece J."/>
            <person name="Michelmore R."/>
        </authorList>
    </citation>
    <scope>NUCLEOTIDE SEQUENCE [LARGE SCALE GENOMIC DNA]</scope>
</reference>
<name>A0ACC0X5H5_9ROSI</name>
<protein>
    <submittedName>
        <fullName evidence="1">Uncharacterized protein</fullName>
    </submittedName>
</protein>
<evidence type="ECO:0000313" key="1">
    <source>
        <dbReference type="EMBL" id="KAJ0009896.1"/>
    </source>
</evidence>